<keyword evidence="1" id="KW-1133">Transmembrane helix</keyword>
<organism evidence="2 3">
    <name type="scientific">Melghirimyces thermohalophilus</name>
    <dbReference type="NCBI Taxonomy" id="1236220"/>
    <lineage>
        <taxon>Bacteria</taxon>
        <taxon>Bacillati</taxon>
        <taxon>Bacillota</taxon>
        <taxon>Bacilli</taxon>
        <taxon>Bacillales</taxon>
        <taxon>Thermoactinomycetaceae</taxon>
        <taxon>Melghirimyces</taxon>
    </lineage>
</organism>
<dbReference type="EMBL" id="FMZA01000021">
    <property type="protein sequence ID" value="SDC91340.1"/>
    <property type="molecule type" value="Genomic_DNA"/>
</dbReference>
<accession>A0A1G6QFT9</accession>
<protein>
    <submittedName>
        <fullName evidence="2">Uncharacterized protein</fullName>
    </submittedName>
</protein>
<evidence type="ECO:0000256" key="1">
    <source>
        <dbReference type="SAM" id="Phobius"/>
    </source>
</evidence>
<dbReference type="Proteomes" id="UP000199387">
    <property type="component" value="Unassembled WGS sequence"/>
</dbReference>
<feature type="transmembrane region" description="Helical" evidence="1">
    <location>
        <begin position="39"/>
        <end position="60"/>
    </location>
</feature>
<proteinExistence type="predicted"/>
<sequence>MRRTSMITLLLGLIVSLAGALVLFGKEKCISNVRDRQAWGYGICGFGLAHALLGGVAAAIGRKR</sequence>
<evidence type="ECO:0000313" key="3">
    <source>
        <dbReference type="Proteomes" id="UP000199387"/>
    </source>
</evidence>
<keyword evidence="1" id="KW-0812">Transmembrane</keyword>
<dbReference type="AlphaFoldDB" id="A0A1G6QFT9"/>
<dbReference type="STRING" id="1236220.SAMN04488112_12155"/>
<keyword evidence="1" id="KW-0472">Membrane</keyword>
<keyword evidence="3" id="KW-1185">Reference proteome</keyword>
<evidence type="ECO:0000313" key="2">
    <source>
        <dbReference type="EMBL" id="SDC91340.1"/>
    </source>
</evidence>
<name>A0A1G6QFT9_9BACL</name>
<gene>
    <name evidence="2" type="ORF">SAMN04488112_12155</name>
</gene>
<reference evidence="2 3" key="1">
    <citation type="submission" date="2016-10" db="EMBL/GenBank/DDBJ databases">
        <authorList>
            <person name="de Groot N.N."/>
        </authorList>
    </citation>
    <scope>NUCLEOTIDE SEQUENCE [LARGE SCALE GENOMIC DNA]</scope>
    <source>
        <strain evidence="2 3">DSM 45514</strain>
    </source>
</reference>
<dbReference type="OrthoDB" id="1756838at2"/>